<evidence type="ECO:0000313" key="1">
    <source>
        <dbReference type="EMBL" id="GAA3615970.1"/>
    </source>
</evidence>
<dbReference type="EMBL" id="BAAAZO010000006">
    <property type="protein sequence ID" value="GAA3615970.1"/>
    <property type="molecule type" value="Genomic_DNA"/>
</dbReference>
<evidence type="ECO:0000313" key="2">
    <source>
        <dbReference type="Proteomes" id="UP001501074"/>
    </source>
</evidence>
<proteinExistence type="predicted"/>
<accession>A0ABP6ZP75</accession>
<keyword evidence="2" id="KW-1185">Reference proteome</keyword>
<protein>
    <submittedName>
        <fullName evidence="1">Uncharacterized protein</fullName>
    </submittedName>
</protein>
<reference evidence="2" key="1">
    <citation type="journal article" date="2019" name="Int. J. Syst. Evol. Microbiol.">
        <title>The Global Catalogue of Microorganisms (GCM) 10K type strain sequencing project: providing services to taxonomists for standard genome sequencing and annotation.</title>
        <authorList>
            <consortium name="The Broad Institute Genomics Platform"/>
            <consortium name="The Broad Institute Genome Sequencing Center for Infectious Disease"/>
            <person name="Wu L."/>
            <person name="Ma J."/>
        </authorList>
    </citation>
    <scope>NUCLEOTIDE SEQUENCE [LARGE SCALE GENOMIC DNA]</scope>
    <source>
        <strain evidence="2">JCM 16902</strain>
    </source>
</reference>
<sequence length="84" mass="9271">MVFSNSRRGVELWSLSGWAVSGLGGRPVVVMQSYFPIHHRAGGLGGSRQEMDLYDCFTKVRKDLSPDEALLRAGSVPHDDVDPR</sequence>
<comment type="caution">
    <text evidence="1">The sequence shown here is derived from an EMBL/GenBank/DDBJ whole genome shotgun (WGS) entry which is preliminary data.</text>
</comment>
<gene>
    <name evidence="1" type="ORF">GCM10022223_35350</name>
</gene>
<name>A0ABP6ZP75_9ACTN</name>
<organism evidence="1 2">
    <name type="scientific">Kineosporia mesophila</name>
    <dbReference type="NCBI Taxonomy" id="566012"/>
    <lineage>
        <taxon>Bacteria</taxon>
        <taxon>Bacillati</taxon>
        <taxon>Actinomycetota</taxon>
        <taxon>Actinomycetes</taxon>
        <taxon>Kineosporiales</taxon>
        <taxon>Kineosporiaceae</taxon>
        <taxon>Kineosporia</taxon>
    </lineage>
</organism>
<dbReference type="Proteomes" id="UP001501074">
    <property type="component" value="Unassembled WGS sequence"/>
</dbReference>